<dbReference type="PROSITE" id="PS50914">
    <property type="entry name" value="BON"/>
    <property type="match status" value="1"/>
</dbReference>
<protein>
    <recommendedName>
        <fullName evidence="2">BON domain-containing protein</fullName>
    </recommendedName>
</protein>
<dbReference type="AlphaFoldDB" id="A0A6J5EEY5"/>
<name>A0A6J5EEY5_9BURK</name>
<evidence type="ECO:0000256" key="1">
    <source>
        <dbReference type="SAM" id="Phobius"/>
    </source>
</evidence>
<dbReference type="Proteomes" id="UP000494329">
    <property type="component" value="Unassembled WGS sequence"/>
</dbReference>
<accession>A0A6J5EEY5</accession>
<evidence type="ECO:0000313" key="3">
    <source>
        <dbReference type="EMBL" id="CAB3765128.1"/>
    </source>
</evidence>
<proteinExistence type="predicted"/>
<dbReference type="RefSeq" id="WP_343056839.1">
    <property type="nucleotide sequence ID" value="NZ_CADIKF010000040.1"/>
</dbReference>
<keyword evidence="4" id="KW-1185">Reference proteome</keyword>
<dbReference type="EMBL" id="CADIKF010000040">
    <property type="protein sequence ID" value="CAB3765128.1"/>
    <property type="molecule type" value="Genomic_DNA"/>
</dbReference>
<sequence length="83" mass="9221">MFANQDGTTDMRDAPQIKRRLVIVAALALPAFVYRGVVQLSGYLDSEPQIQKALVVTRCVPGVRSVSNDLHLRPQQCARAENR</sequence>
<dbReference type="Pfam" id="PF04972">
    <property type="entry name" value="BON"/>
    <property type="match status" value="1"/>
</dbReference>
<feature type="domain" description="BON" evidence="2">
    <location>
        <begin position="5"/>
        <end position="74"/>
    </location>
</feature>
<gene>
    <name evidence="3" type="ORF">LMG29739_04519</name>
</gene>
<dbReference type="InterPro" id="IPR007055">
    <property type="entry name" value="BON_dom"/>
</dbReference>
<feature type="transmembrane region" description="Helical" evidence="1">
    <location>
        <begin position="21"/>
        <end position="38"/>
    </location>
</feature>
<organism evidence="3 4">
    <name type="scientific">Paraburkholderia solisilvae</name>
    <dbReference type="NCBI Taxonomy" id="624376"/>
    <lineage>
        <taxon>Bacteria</taxon>
        <taxon>Pseudomonadati</taxon>
        <taxon>Pseudomonadota</taxon>
        <taxon>Betaproteobacteria</taxon>
        <taxon>Burkholderiales</taxon>
        <taxon>Burkholderiaceae</taxon>
        <taxon>Paraburkholderia</taxon>
    </lineage>
</organism>
<keyword evidence="1" id="KW-0472">Membrane</keyword>
<keyword evidence="1" id="KW-0812">Transmembrane</keyword>
<evidence type="ECO:0000313" key="4">
    <source>
        <dbReference type="Proteomes" id="UP000494329"/>
    </source>
</evidence>
<reference evidence="3 4" key="1">
    <citation type="submission" date="2020-04" db="EMBL/GenBank/DDBJ databases">
        <authorList>
            <person name="De Canck E."/>
        </authorList>
    </citation>
    <scope>NUCLEOTIDE SEQUENCE [LARGE SCALE GENOMIC DNA]</scope>
    <source>
        <strain evidence="3 4">LMG 29739</strain>
    </source>
</reference>
<dbReference type="Gene3D" id="3.30.1340.30">
    <property type="match status" value="1"/>
</dbReference>
<evidence type="ECO:0000259" key="2">
    <source>
        <dbReference type="PROSITE" id="PS50914"/>
    </source>
</evidence>
<keyword evidence="1" id="KW-1133">Transmembrane helix</keyword>